<dbReference type="Gene3D" id="1.10.3210.10">
    <property type="entry name" value="Hypothetical protein af1432"/>
    <property type="match status" value="1"/>
</dbReference>
<dbReference type="RefSeq" id="WP_143896902.1">
    <property type="nucleotide sequence ID" value="NZ_CP041666.1"/>
</dbReference>
<feature type="domain" description="HD-GYP" evidence="1">
    <location>
        <begin position="117"/>
        <end position="313"/>
    </location>
</feature>
<dbReference type="EMBL" id="CP041666">
    <property type="protein sequence ID" value="QDP41902.1"/>
    <property type="molecule type" value="Genomic_DNA"/>
</dbReference>
<name>A0A516KKJ3_9BACI</name>
<dbReference type="PANTHER" id="PTHR43155:SF2">
    <property type="entry name" value="CYCLIC DI-GMP PHOSPHODIESTERASE PA4108"/>
    <property type="match status" value="1"/>
</dbReference>
<dbReference type="AlphaFoldDB" id="A0A516KKJ3"/>
<protein>
    <submittedName>
        <fullName evidence="2">HD-GYP domain-containing protein</fullName>
    </submittedName>
</protein>
<dbReference type="Proteomes" id="UP000315215">
    <property type="component" value="Chromosome"/>
</dbReference>
<reference evidence="2 3" key="1">
    <citation type="submission" date="2019-07" db="EMBL/GenBank/DDBJ databases">
        <authorList>
            <person name="Li J."/>
        </authorList>
    </citation>
    <scope>NUCLEOTIDE SEQUENCE [LARGE SCALE GENOMIC DNA]</scope>
    <source>
        <strain evidence="2 3">TKL69</strain>
    </source>
</reference>
<evidence type="ECO:0000313" key="2">
    <source>
        <dbReference type="EMBL" id="QDP41902.1"/>
    </source>
</evidence>
<dbReference type="SUPFAM" id="SSF109604">
    <property type="entry name" value="HD-domain/PDEase-like"/>
    <property type="match status" value="1"/>
</dbReference>
<evidence type="ECO:0000259" key="1">
    <source>
        <dbReference type="PROSITE" id="PS51832"/>
    </source>
</evidence>
<proteinExistence type="predicted"/>
<dbReference type="Pfam" id="PF13487">
    <property type="entry name" value="HD_5"/>
    <property type="match status" value="1"/>
</dbReference>
<evidence type="ECO:0000313" key="3">
    <source>
        <dbReference type="Proteomes" id="UP000315215"/>
    </source>
</evidence>
<gene>
    <name evidence="2" type="ORF">FN924_18035</name>
</gene>
<keyword evidence="3" id="KW-1185">Reference proteome</keyword>
<dbReference type="KEGG" id="aqt:FN924_18035"/>
<dbReference type="OrthoDB" id="9759601at2"/>
<dbReference type="PROSITE" id="PS51832">
    <property type="entry name" value="HD_GYP"/>
    <property type="match status" value="1"/>
</dbReference>
<organism evidence="2 3">
    <name type="scientific">Radiobacillus deserti</name>
    <dbReference type="NCBI Taxonomy" id="2594883"/>
    <lineage>
        <taxon>Bacteria</taxon>
        <taxon>Bacillati</taxon>
        <taxon>Bacillota</taxon>
        <taxon>Bacilli</taxon>
        <taxon>Bacillales</taxon>
        <taxon>Bacillaceae</taxon>
        <taxon>Radiobacillus</taxon>
    </lineage>
</organism>
<accession>A0A516KKJ3</accession>
<dbReference type="CDD" id="cd00077">
    <property type="entry name" value="HDc"/>
    <property type="match status" value="1"/>
</dbReference>
<dbReference type="InterPro" id="IPR003607">
    <property type="entry name" value="HD/PDEase_dom"/>
</dbReference>
<dbReference type="InterPro" id="IPR037522">
    <property type="entry name" value="HD_GYP_dom"/>
</dbReference>
<dbReference type="SMART" id="SM00471">
    <property type="entry name" value="HDc"/>
    <property type="match status" value="1"/>
</dbReference>
<dbReference type="PANTHER" id="PTHR43155">
    <property type="entry name" value="CYCLIC DI-GMP PHOSPHODIESTERASE PA4108-RELATED"/>
    <property type="match status" value="1"/>
</dbReference>
<sequence>MRIISIEKVQSGIKLGRAIYNERGKVLLSEGTELTERMIKKLKKFHITSVYIEDDFSEGIEIVEAIPVEFRMEAIGTINQGLMDIADLNVSKPNLQGMMKSARAIRTFQKVFRDIADELSTNRAAINLLATTKIQESFVYGHSLNVAIYSCQLALANGLPIKEIEDIGLGSMLHDIGKLFVPKEILNKPIPLTDDEWKQMKNHCEQGYNIIRKIHEIPIPVAHCALQHHERVDGTGYPRGLMDGDIHRYAKIISVANGFDAVTQARAYRPAILPHEGIGWLEEHAGTRFDAYQVNLFKDCIAIYPQGLTVKLSDGRVGIVASYSVKKLTLRIVQDEYQQPVEPYEITLNLQHDRDLYIIETDVLLPI</sequence>